<evidence type="ECO:0000313" key="2">
    <source>
        <dbReference type="Proteomes" id="UP000604475"/>
    </source>
</evidence>
<dbReference type="AlphaFoldDB" id="A0A937RGY0"/>
<evidence type="ECO:0000313" key="1">
    <source>
        <dbReference type="EMBL" id="MBL7628669.1"/>
    </source>
</evidence>
<organism evidence="1 2">
    <name type="scientific">Frankia nepalensis</name>
    <dbReference type="NCBI Taxonomy" id="1836974"/>
    <lineage>
        <taxon>Bacteria</taxon>
        <taxon>Bacillati</taxon>
        <taxon>Actinomycetota</taxon>
        <taxon>Actinomycetes</taxon>
        <taxon>Frankiales</taxon>
        <taxon>Frankiaceae</taxon>
        <taxon>Frankia</taxon>
    </lineage>
</organism>
<protein>
    <submittedName>
        <fullName evidence="1">Uncharacterized protein</fullName>
    </submittedName>
</protein>
<name>A0A937RGY0_9ACTN</name>
<gene>
    <name evidence="1" type="ORF">I7412_16210</name>
</gene>
<dbReference type="EMBL" id="JAEACQ010000194">
    <property type="protein sequence ID" value="MBL7628669.1"/>
    <property type="molecule type" value="Genomic_DNA"/>
</dbReference>
<dbReference type="RefSeq" id="WP_202999530.1">
    <property type="nucleotide sequence ID" value="NZ_JADWYU010000350.1"/>
</dbReference>
<proteinExistence type="predicted"/>
<accession>A0A937RGY0</accession>
<sequence>MSTMDLAAPQPRTRPAVGRPWRRAIGLLLAALTLVSGLVIAAADSADAAVVPNLGKKCVGVKVERCFWINFDTTERRVRAYATVRDTGEETNYDVAVRNIRVVTPSGNSYGLVADTDGWWNVTDEGHSNLVKCSDIGRSVYAVAEVSWRSGNGTETRTERSALATVC</sequence>
<keyword evidence="2" id="KW-1185">Reference proteome</keyword>
<dbReference type="Proteomes" id="UP000604475">
    <property type="component" value="Unassembled WGS sequence"/>
</dbReference>
<reference evidence="1" key="1">
    <citation type="submission" date="2020-12" db="EMBL/GenBank/DDBJ databases">
        <title>Genomic characterization of non-nitrogen-fixing Frankia strains.</title>
        <authorList>
            <person name="Carlos-Shanley C."/>
            <person name="Guerra T."/>
            <person name="Hahn D."/>
        </authorList>
    </citation>
    <scope>NUCLEOTIDE SEQUENCE</scope>
    <source>
        <strain evidence="1">CN6</strain>
    </source>
</reference>
<comment type="caution">
    <text evidence="1">The sequence shown here is derived from an EMBL/GenBank/DDBJ whole genome shotgun (WGS) entry which is preliminary data.</text>
</comment>